<reference evidence="2 3" key="1">
    <citation type="journal article" date="2024" name="bioRxiv">
        <title>A reference genome for Trichogramma kaykai: A tiny desert-dwelling parasitoid wasp with competing sex-ratio distorters.</title>
        <authorList>
            <person name="Culotta J."/>
            <person name="Lindsey A.R."/>
        </authorList>
    </citation>
    <scope>NUCLEOTIDE SEQUENCE [LARGE SCALE GENOMIC DNA]</scope>
    <source>
        <strain evidence="2 3">KSX58</strain>
    </source>
</reference>
<evidence type="ECO:0000256" key="1">
    <source>
        <dbReference type="SAM" id="Coils"/>
    </source>
</evidence>
<keyword evidence="1" id="KW-0175">Coiled coil</keyword>
<dbReference type="InterPro" id="IPR042510">
    <property type="entry name" value="CIP2A"/>
</dbReference>
<sequence length="828" mass="94380">MGDKQSDKFQYLRGYISAATEYAKHQNETDAAAIQRNLAAISATSDLSIFEPGSSIVAIFYVSLHELMNSIGSRSSLIWSLVDVLQTACKNSNARFALVHTYKFAPLLAKLLEANLTAEKRIRALKLMQDLTYGINISWQEAHLPYLIKTLSNWVTQSNEEEVITLSLGVLVNLCYKNLPAVYALMRSVNTKTFLQSVVRTRGQNINVRVQCCKLLIILEHSNSEILESYILDVAAVTFTNIIPTLKSEDVLLLRHIVDFFDDIRQNERFRTVLLTYSKYNQDVKNIIETVTSVSNQECIGLIIDFLLSLVKLKVPHLMELYPVIVKAAISKVSLKNVGSKALALIKAIIVDSRRTKINVDVLEELDFSLLNLLINEEEMEVDSDENYVNNEKTLSELMQLLQELVKTPSIRTKVLEIFTVRKVRFLLKSVLEYNNDTQLLDKPTDLFNDTSTDFHVHALAFIADLAINNTHWLTLYTELLQKKQMQIIMAVALFSGDSEVKQKVLQLTSTVGFPQECISAVARCMSELEPLMLVQEKNVTKIPESLINNHDSLPLITMVQEGRLDAFLDRLREAFENNKLSDIMTSSIMELYEYKMAAMKHAERSMQSSLEASTNHATRLQHRLAQVIAQSSQLHQLLFNTQQCLEGSQIEKAALMKRIIETEENTKKTHSTQNQEICSLKKIVVEKDHQISRFSAHIKELESKNEEIPILIAKTNDLESTVEKMKNQLKQATSKNQELTKLLQKLQESLSRKDQVIEEKNREILSNQNDIAALNQEIKAQVQQCHSYQMTIAEKEESVQKLQSELHNLSRMRDMIFELTAKKKDDL</sequence>
<protein>
    <recommendedName>
        <fullName evidence="4">Protein CIP2A</fullName>
    </recommendedName>
</protein>
<dbReference type="PANTHER" id="PTHR23161">
    <property type="entry name" value="PROTEIN CIP2A"/>
    <property type="match status" value="1"/>
</dbReference>
<evidence type="ECO:0008006" key="4">
    <source>
        <dbReference type="Google" id="ProtNLM"/>
    </source>
</evidence>
<name>A0ABD2WIN1_9HYME</name>
<gene>
    <name evidence="2" type="ORF">TKK_012628</name>
</gene>
<evidence type="ECO:0000313" key="3">
    <source>
        <dbReference type="Proteomes" id="UP001627154"/>
    </source>
</evidence>
<evidence type="ECO:0000313" key="2">
    <source>
        <dbReference type="EMBL" id="KAL3392926.1"/>
    </source>
</evidence>
<feature type="coiled-coil region" evidence="1">
    <location>
        <begin position="716"/>
        <end position="813"/>
    </location>
</feature>
<accession>A0ABD2WIN1</accession>
<organism evidence="2 3">
    <name type="scientific">Trichogramma kaykai</name>
    <dbReference type="NCBI Taxonomy" id="54128"/>
    <lineage>
        <taxon>Eukaryota</taxon>
        <taxon>Metazoa</taxon>
        <taxon>Ecdysozoa</taxon>
        <taxon>Arthropoda</taxon>
        <taxon>Hexapoda</taxon>
        <taxon>Insecta</taxon>
        <taxon>Pterygota</taxon>
        <taxon>Neoptera</taxon>
        <taxon>Endopterygota</taxon>
        <taxon>Hymenoptera</taxon>
        <taxon>Apocrita</taxon>
        <taxon>Proctotrupomorpha</taxon>
        <taxon>Chalcidoidea</taxon>
        <taxon>Trichogrammatidae</taxon>
        <taxon>Trichogramma</taxon>
    </lineage>
</organism>
<dbReference type="Proteomes" id="UP001627154">
    <property type="component" value="Unassembled WGS sequence"/>
</dbReference>
<keyword evidence="3" id="KW-1185">Reference proteome</keyword>
<comment type="caution">
    <text evidence="2">The sequence shown here is derived from an EMBL/GenBank/DDBJ whole genome shotgun (WGS) entry which is preliminary data.</text>
</comment>
<dbReference type="SUPFAM" id="SSF48371">
    <property type="entry name" value="ARM repeat"/>
    <property type="match status" value="1"/>
</dbReference>
<dbReference type="AlphaFoldDB" id="A0ABD2WIN1"/>
<dbReference type="InterPro" id="IPR016024">
    <property type="entry name" value="ARM-type_fold"/>
</dbReference>
<dbReference type="PANTHER" id="PTHR23161:SF2">
    <property type="entry name" value="PROTEIN CIP2A"/>
    <property type="match status" value="1"/>
</dbReference>
<proteinExistence type="predicted"/>
<dbReference type="EMBL" id="JBJJXI010000101">
    <property type="protein sequence ID" value="KAL3392926.1"/>
    <property type="molecule type" value="Genomic_DNA"/>
</dbReference>